<proteinExistence type="predicted"/>
<protein>
    <submittedName>
        <fullName evidence="4">Uncharacterized protein</fullName>
    </submittedName>
</protein>
<dbReference type="InterPro" id="IPR055493">
    <property type="entry name" value="DUF7065"/>
</dbReference>
<dbReference type="OrthoDB" id="10003767at2759"/>
<dbReference type="Gene3D" id="3.30.200.20">
    <property type="entry name" value="Phosphorylase Kinase, domain 1"/>
    <property type="match status" value="1"/>
</dbReference>
<evidence type="ECO:0000313" key="4">
    <source>
        <dbReference type="EMBL" id="KAF7548893.1"/>
    </source>
</evidence>
<dbReference type="PANTHER" id="PTHR21310">
    <property type="entry name" value="AMINOGLYCOSIDE PHOSPHOTRANSFERASE-RELATED-RELATED"/>
    <property type="match status" value="1"/>
</dbReference>
<dbReference type="InterPro" id="IPR011009">
    <property type="entry name" value="Kinase-like_dom_sf"/>
</dbReference>
<feature type="region of interest" description="Disordered" evidence="1">
    <location>
        <begin position="375"/>
        <end position="412"/>
    </location>
</feature>
<dbReference type="AlphaFoldDB" id="A0A9P5H985"/>
<reference evidence="4" key="1">
    <citation type="submission" date="2020-03" db="EMBL/GenBank/DDBJ databases">
        <title>Draft Genome Sequence of Cylindrodendrum hubeiense.</title>
        <authorList>
            <person name="Buettner E."/>
            <person name="Kellner H."/>
        </authorList>
    </citation>
    <scope>NUCLEOTIDE SEQUENCE</scope>
    <source>
        <strain evidence="4">IHI 201604</strain>
    </source>
</reference>
<dbReference type="SUPFAM" id="SSF159245">
    <property type="entry name" value="AttH-like"/>
    <property type="match status" value="2"/>
</dbReference>
<dbReference type="SUPFAM" id="SSF56112">
    <property type="entry name" value="Protein kinase-like (PK-like)"/>
    <property type="match status" value="1"/>
</dbReference>
<evidence type="ECO:0000313" key="5">
    <source>
        <dbReference type="Proteomes" id="UP000722485"/>
    </source>
</evidence>
<evidence type="ECO:0000256" key="1">
    <source>
        <dbReference type="SAM" id="MobiDB-lite"/>
    </source>
</evidence>
<dbReference type="EMBL" id="JAANBB010000136">
    <property type="protein sequence ID" value="KAF7548893.1"/>
    <property type="molecule type" value="Genomic_DNA"/>
</dbReference>
<sequence>MNSNPARFGLDLPTSNWFIFHARFADGEGIDLVVPADSAVINTFGEGSTGLWEGTGSGWAGATDLSKFTISFDIPNKEIKGVVDVTSTAKPRSAIRLASDSEADLMNIGGMGWAIGAPSGKAIAHVTVGDKEVSFADGRGYHDHNWGSSLPAWLNWYAISAEVGPFVWTAIEAYKGEEGGYFKNAWLTLDGNIILASFDEDSLFVRPWGNGAEYPPKGFDPQPLGVIISFNAGIHGEYHFNLTSHGSSPGLPIGKGLAKWFGSIVGGKVGGKKYHGVELWARYAHGDSGTRPLLRSLLSQGIALESDLRSALDSGGTSYEDIADDAPFDELARSYEDVTDRIAALSQDLANSSLKHTPSLLRRAAEWEAAYYTQNPKATKEATQSSCKGDGKANDSRPAAKSIPGADFEENDNVGISPNALESFLQASRSDPTLKVSELSRVTGGHGKQTYSCEVRSSRSNLEERSELMIRKADKAPIILRSTFRIEEEFALLHDLSTNTDFPCPRPFDLASPVPHGVDAPFFTMSKLRGAIPSMYLGTENVVIQEKTAKELAQLMARLHSYPLEKFTGYFKTIGEDVEAVKRMPIADRYRKSLDSWAKYIKDVEHLPSPFLTWLLHWLQSHVPDDDHWGCAEFLSPEQDLAYIQPLLSKSYSWERFLDHYKEAGGCNIREENFPFVQAYAVLRTMLAFNRANRNIGVGDSQDIRFLLTEYGYLAAFMGIGLESTSRHPNHKAITQAASIDVLDEPVTTQISVESHPAINTDAHGPQADTFTIRGDETKVRQSPGPTSNWQDSVVLVWWDDENKIGGFHRLGHEPNRSTGGEAIIWTNIVTPTGIFKRVQTNTLREADKLPGGGFGSGDDTCSVEYVDGDHIWTIDEPEQAITARIVHRDTGPNVDCFPKRGSMEKDFSTAHFDIPGRVTGQLTFSGRKYDIKGLSLRDHGWGNRDWGESAYSHRWLVGTAGESFSFIAGREAEDDVDYRREFGH</sequence>
<evidence type="ECO:0000259" key="3">
    <source>
        <dbReference type="Pfam" id="PF25581"/>
    </source>
</evidence>
<dbReference type="Pfam" id="PF23213">
    <property type="entry name" value="DUF7065"/>
    <property type="match status" value="1"/>
</dbReference>
<feature type="domain" description="AsqO/PenF-like C-terminal" evidence="3">
    <location>
        <begin position="154"/>
        <end position="281"/>
    </location>
</feature>
<keyword evidence="5" id="KW-1185">Reference proteome</keyword>
<feature type="compositionally biased region" description="Polar residues" evidence="1">
    <location>
        <begin position="375"/>
        <end position="387"/>
    </location>
</feature>
<evidence type="ECO:0000259" key="2">
    <source>
        <dbReference type="Pfam" id="PF23213"/>
    </source>
</evidence>
<dbReference type="InterPro" id="IPR057722">
    <property type="entry name" value="AsqO/PenF-like_C"/>
</dbReference>
<dbReference type="InterPro" id="IPR051678">
    <property type="entry name" value="AGP_Transferase"/>
</dbReference>
<dbReference type="Pfam" id="PF25581">
    <property type="entry name" value="AsqO_C"/>
    <property type="match status" value="1"/>
</dbReference>
<dbReference type="PANTHER" id="PTHR21310:SF57">
    <property type="entry name" value="BLR2944 PROTEIN"/>
    <property type="match status" value="1"/>
</dbReference>
<dbReference type="Proteomes" id="UP000722485">
    <property type="component" value="Unassembled WGS sequence"/>
</dbReference>
<comment type="caution">
    <text evidence="4">The sequence shown here is derived from an EMBL/GenBank/DDBJ whole genome shotgun (WGS) entry which is preliminary data.</text>
</comment>
<gene>
    <name evidence="4" type="ORF">G7Z17_g6764</name>
</gene>
<feature type="domain" description="DUF7065" evidence="2">
    <location>
        <begin position="763"/>
        <end position="945"/>
    </location>
</feature>
<organism evidence="4 5">
    <name type="scientific">Cylindrodendrum hubeiense</name>
    <dbReference type="NCBI Taxonomy" id="595255"/>
    <lineage>
        <taxon>Eukaryota</taxon>
        <taxon>Fungi</taxon>
        <taxon>Dikarya</taxon>
        <taxon>Ascomycota</taxon>
        <taxon>Pezizomycotina</taxon>
        <taxon>Sordariomycetes</taxon>
        <taxon>Hypocreomycetidae</taxon>
        <taxon>Hypocreales</taxon>
        <taxon>Nectriaceae</taxon>
        <taxon>Cylindrodendrum</taxon>
    </lineage>
</organism>
<accession>A0A9P5H985</accession>
<name>A0A9P5H985_9HYPO</name>